<evidence type="ECO:0000313" key="1">
    <source>
        <dbReference type="EMBL" id="SVD73909.1"/>
    </source>
</evidence>
<organism evidence="1">
    <name type="scientific">marine metagenome</name>
    <dbReference type="NCBI Taxonomy" id="408172"/>
    <lineage>
        <taxon>unclassified sequences</taxon>
        <taxon>metagenomes</taxon>
        <taxon>ecological metagenomes</taxon>
    </lineage>
</organism>
<feature type="non-terminal residue" evidence="1">
    <location>
        <position position="1"/>
    </location>
</feature>
<gene>
    <name evidence="1" type="ORF">METZ01_LOCUS426763</name>
</gene>
<reference evidence="1" key="1">
    <citation type="submission" date="2018-05" db="EMBL/GenBank/DDBJ databases">
        <authorList>
            <person name="Lanie J.A."/>
            <person name="Ng W.-L."/>
            <person name="Kazmierczak K.M."/>
            <person name="Andrzejewski T.M."/>
            <person name="Davidsen T.M."/>
            <person name="Wayne K.J."/>
            <person name="Tettelin H."/>
            <person name="Glass J.I."/>
            <person name="Rusch D."/>
            <person name="Podicherti R."/>
            <person name="Tsui H.-C.T."/>
            <person name="Winkler M.E."/>
        </authorList>
    </citation>
    <scope>NUCLEOTIDE SEQUENCE</scope>
</reference>
<name>A0A382XSS9_9ZZZZ</name>
<dbReference type="AlphaFoldDB" id="A0A382XSS9"/>
<proteinExistence type="predicted"/>
<sequence>VKAIEFIYIPLRLKNTGEIAGL</sequence>
<dbReference type="EMBL" id="UINC01170058">
    <property type="protein sequence ID" value="SVD73909.1"/>
    <property type="molecule type" value="Genomic_DNA"/>
</dbReference>
<protein>
    <submittedName>
        <fullName evidence="1">Uncharacterized protein</fullName>
    </submittedName>
</protein>
<accession>A0A382XSS9</accession>